<accession>A0A6I8LMK7</accession>
<organism evidence="1 2">
    <name type="scientific">Amycolatopsis camponoti</name>
    <dbReference type="NCBI Taxonomy" id="2606593"/>
    <lineage>
        <taxon>Bacteria</taxon>
        <taxon>Bacillati</taxon>
        <taxon>Actinomycetota</taxon>
        <taxon>Actinomycetes</taxon>
        <taxon>Pseudonocardiales</taxon>
        <taxon>Pseudonocardiaceae</taxon>
        <taxon>Amycolatopsis</taxon>
    </lineage>
</organism>
<keyword evidence="2" id="KW-1185">Reference proteome</keyword>
<sequence>MSNASKSRTMASLGPESIAGPGFAAGTALALSNEFGPLV</sequence>
<evidence type="ECO:0000313" key="1">
    <source>
        <dbReference type="EMBL" id="VVJ17247.1"/>
    </source>
</evidence>
<dbReference type="EMBL" id="CABVGP010000001">
    <property type="protein sequence ID" value="VVJ17247.1"/>
    <property type="molecule type" value="Genomic_DNA"/>
</dbReference>
<reference evidence="1 2" key="1">
    <citation type="submission" date="2019-09" db="EMBL/GenBank/DDBJ databases">
        <authorList>
            <person name="Leyn A S."/>
        </authorList>
    </citation>
    <scope>NUCLEOTIDE SEQUENCE [LARGE SCALE GENOMIC DNA]</scope>
    <source>
        <strain evidence="1">AA231_1</strain>
    </source>
</reference>
<dbReference type="Proteomes" id="UP000399805">
    <property type="component" value="Unassembled WGS sequence"/>
</dbReference>
<proteinExistence type="predicted"/>
<protein>
    <submittedName>
        <fullName evidence="1">Uncharacterized protein</fullName>
    </submittedName>
</protein>
<evidence type="ECO:0000313" key="2">
    <source>
        <dbReference type="Proteomes" id="UP000399805"/>
    </source>
</evidence>
<dbReference type="AlphaFoldDB" id="A0A6I8LMK7"/>
<name>A0A6I8LMK7_9PSEU</name>
<gene>
    <name evidence="1" type="ORF">AA23TX_02268</name>
</gene>